<evidence type="ECO:0000256" key="1">
    <source>
        <dbReference type="SAM" id="Phobius"/>
    </source>
</evidence>
<keyword evidence="1" id="KW-0812">Transmembrane</keyword>
<keyword evidence="1" id="KW-0472">Membrane</keyword>
<name>A0A1Y2J6Q4_TRAC3</name>
<feature type="transmembrane region" description="Helical" evidence="1">
    <location>
        <begin position="30"/>
        <end position="50"/>
    </location>
</feature>
<evidence type="ECO:0008006" key="4">
    <source>
        <dbReference type="Google" id="ProtNLM"/>
    </source>
</evidence>
<dbReference type="Proteomes" id="UP000193067">
    <property type="component" value="Unassembled WGS sequence"/>
</dbReference>
<gene>
    <name evidence="2" type="ORF">PYCCODRAFT_389375</name>
</gene>
<accession>A0A1Y2J6Q4</accession>
<protein>
    <recommendedName>
        <fullName evidence="4">Transmembrane protein</fullName>
    </recommendedName>
</protein>
<keyword evidence="3" id="KW-1185">Reference proteome</keyword>
<dbReference type="EMBL" id="KZ084087">
    <property type="protein sequence ID" value="OSD08151.1"/>
    <property type="molecule type" value="Genomic_DNA"/>
</dbReference>
<dbReference type="AlphaFoldDB" id="A0A1Y2J6Q4"/>
<evidence type="ECO:0000313" key="3">
    <source>
        <dbReference type="Proteomes" id="UP000193067"/>
    </source>
</evidence>
<keyword evidence="1" id="KW-1133">Transmembrane helix</keyword>
<sequence length="163" mass="17810">MKVGRESNGLSLLPPVRSSQVRVRAVRRQLTLLSLPDGLLCVMFFFFFFFRTFLALSLCNTTVRCTLQCATGRNTRSAPEPQNRSIFMKSPTHAGGCLAVTPRAPLTSRCLSYHLSSSTSRASLEPSPPSCRLLAFNSDRHSVDGSVDSRILIAQDTLKGSGS</sequence>
<organism evidence="2 3">
    <name type="scientific">Trametes coccinea (strain BRFM310)</name>
    <name type="common">Pycnoporus coccineus</name>
    <dbReference type="NCBI Taxonomy" id="1353009"/>
    <lineage>
        <taxon>Eukaryota</taxon>
        <taxon>Fungi</taxon>
        <taxon>Dikarya</taxon>
        <taxon>Basidiomycota</taxon>
        <taxon>Agaricomycotina</taxon>
        <taxon>Agaricomycetes</taxon>
        <taxon>Polyporales</taxon>
        <taxon>Polyporaceae</taxon>
        <taxon>Trametes</taxon>
    </lineage>
</organism>
<proteinExistence type="predicted"/>
<reference evidence="2 3" key="1">
    <citation type="journal article" date="2015" name="Biotechnol. Biofuels">
        <title>Enhanced degradation of softwood versus hardwood by the white-rot fungus Pycnoporus coccineus.</title>
        <authorList>
            <person name="Couturier M."/>
            <person name="Navarro D."/>
            <person name="Chevret D."/>
            <person name="Henrissat B."/>
            <person name="Piumi F."/>
            <person name="Ruiz-Duenas F.J."/>
            <person name="Martinez A.T."/>
            <person name="Grigoriev I.V."/>
            <person name="Riley R."/>
            <person name="Lipzen A."/>
            <person name="Berrin J.G."/>
            <person name="Master E.R."/>
            <person name="Rosso M.N."/>
        </authorList>
    </citation>
    <scope>NUCLEOTIDE SEQUENCE [LARGE SCALE GENOMIC DNA]</scope>
    <source>
        <strain evidence="2 3">BRFM310</strain>
    </source>
</reference>
<evidence type="ECO:0000313" key="2">
    <source>
        <dbReference type="EMBL" id="OSD08151.1"/>
    </source>
</evidence>